<keyword evidence="2" id="KW-1185">Reference proteome</keyword>
<sequence>MKLLPFENTWPYEKVGEDVYLHECPDCGDSNVLTFLKTEQLQDAFDNVKTQLIMPCCNYRITILQADEDYFWTSERQRK</sequence>
<proteinExistence type="predicted"/>
<evidence type="ECO:0000313" key="1">
    <source>
        <dbReference type="EMBL" id="MBM7631985.1"/>
    </source>
</evidence>
<evidence type="ECO:0000313" key="2">
    <source>
        <dbReference type="Proteomes" id="UP000741863"/>
    </source>
</evidence>
<organism evidence="1 2">
    <name type="scientific">Geomicrobium sediminis</name>
    <dbReference type="NCBI Taxonomy" id="1347788"/>
    <lineage>
        <taxon>Bacteria</taxon>
        <taxon>Bacillati</taxon>
        <taxon>Bacillota</taxon>
        <taxon>Bacilli</taxon>
        <taxon>Bacillales</taxon>
        <taxon>Geomicrobium</taxon>
    </lineage>
</organism>
<reference evidence="1 2" key="1">
    <citation type="submission" date="2021-01" db="EMBL/GenBank/DDBJ databases">
        <title>Genomic Encyclopedia of Type Strains, Phase IV (KMG-IV): sequencing the most valuable type-strain genomes for metagenomic binning, comparative biology and taxonomic classification.</title>
        <authorList>
            <person name="Goeker M."/>
        </authorList>
    </citation>
    <scope>NUCLEOTIDE SEQUENCE [LARGE SCALE GENOMIC DNA]</scope>
    <source>
        <strain evidence="1 2">DSM 25540</strain>
    </source>
</reference>
<name>A0ABS2P9A9_9BACL</name>
<dbReference type="RefSeq" id="WP_042417747.1">
    <property type="nucleotide sequence ID" value="NZ_JAFBEC010000002.1"/>
</dbReference>
<dbReference type="Proteomes" id="UP000741863">
    <property type="component" value="Unassembled WGS sequence"/>
</dbReference>
<accession>A0ABS2P9A9</accession>
<gene>
    <name evidence="1" type="ORF">JOD17_001077</name>
</gene>
<dbReference type="EMBL" id="JAFBEC010000002">
    <property type="protein sequence ID" value="MBM7631985.1"/>
    <property type="molecule type" value="Genomic_DNA"/>
</dbReference>
<protein>
    <submittedName>
        <fullName evidence="1">Uncharacterized protein</fullName>
    </submittedName>
</protein>
<comment type="caution">
    <text evidence="1">The sequence shown here is derived from an EMBL/GenBank/DDBJ whole genome shotgun (WGS) entry which is preliminary data.</text>
</comment>